<dbReference type="PANTHER" id="PTHR37809:SF1">
    <property type="entry name" value="RIBOSOMAL PROTEIN S12 METHYLTHIOTRANSFERASE ACCESSORY FACTOR YCAO"/>
    <property type="match status" value="1"/>
</dbReference>
<dbReference type="Gene3D" id="3.30.40.250">
    <property type="match status" value="1"/>
</dbReference>
<dbReference type="NCBIfam" id="TIGR03604">
    <property type="entry name" value="TOMM_cyclo_SagD"/>
    <property type="match status" value="1"/>
</dbReference>
<gene>
    <name evidence="2" type="ORF">EII35_14820</name>
</gene>
<sequence>MDSRHGTFGLARLQMGCRWMSVMTNNFSEQTVTRLNELVGRTGLVGGTLELPEADGDRRMSIYAASTGNLAAVLDGVNASTRGASTWGTIDGAGGAFTSEDARLLSIAEGVERYASCVYDERQFVWATGRELGGEAVDLDEFPCMSEAETRRTPVSWVKPNMDVPMRWVKSVCMLTGAIRWIPAVAVYLHLPFASSGERFTVPISTGCALHTDPQLAMRNALLEVIERDAVALTWLQQIRWPRLDATLLSDSEEVAMAMQPSSAQEMQFFNATTDLGVPTVYGVSVSPRHPKVRQVVVAVTSWDFDSAVIKLVREAISCRIALEHRHLERTDPTQFFAVHDGALYMASPERSSAFRFLMDDSLGPRGTPQPVKNLGKDADGAEAVRWLLGILHEHKMSAYVVNLTSREVNDAGLFCVRVVVPQLMPLSFVHLAQFRGSRRLYEAPANMGYIIHREDDLNPWPQPFA</sequence>
<reference evidence="2 3" key="1">
    <citation type="submission" date="2018-11" db="EMBL/GenBank/DDBJ databases">
        <title>Genomes From Bacteria Associated with the Canine Oral Cavity: a Test Case for Automated Genome-Based Taxonomic Assignment.</title>
        <authorList>
            <person name="Coil D.A."/>
            <person name="Jospin G."/>
            <person name="Darling A.E."/>
            <person name="Wallis C."/>
            <person name="Davis I.J."/>
            <person name="Harris S."/>
            <person name="Eisen J.A."/>
            <person name="Holcombe L.J."/>
            <person name="O'Flynn C."/>
        </authorList>
    </citation>
    <scope>NUCLEOTIDE SEQUENCE [LARGE SCALE GENOMIC DNA]</scope>
    <source>
        <strain evidence="2 3">OH2822_COT-296</strain>
    </source>
</reference>
<dbReference type="OrthoDB" id="2379922at2"/>
<name>A0A3P1WM39_9ACTN</name>
<dbReference type="PANTHER" id="PTHR37809">
    <property type="entry name" value="RIBOSOMAL PROTEIN S12 METHYLTHIOTRANSFERASE ACCESSORY FACTOR YCAO"/>
    <property type="match status" value="1"/>
</dbReference>
<dbReference type="Pfam" id="PF02624">
    <property type="entry name" value="YcaO"/>
    <property type="match status" value="1"/>
</dbReference>
<dbReference type="Proteomes" id="UP000280935">
    <property type="component" value="Unassembled WGS sequence"/>
</dbReference>
<dbReference type="Gene3D" id="3.30.160.660">
    <property type="match status" value="1"/>
</dbReference>
<evidence type="ECO:0000259" key="1">
    <source>
        <dbReference type="PROSITE" id="PS51664"/>
    </source>
</evidence>
<dbReference type="InterPro" id="IPR003776">
    <property type="entry name" value="YcaO-like_dom"/>
</dbReference>
<dbReference type="Gene3D" id="3.30.1330.230">
    <property type="match status" value="1"/>
</dbReference>
<dbReference type="EMBL" id="RQYT01000064">
    <property type="protein sequence ID" value="RRD47612.1"/>
    <property type="molecule type" value="Genomic_DNA"/>
</dbReference>
<accession>A0A3P1WM39</accession>
<feature type="domain" description="YcaO" evidence="1">
    <location>
        <begin position="94"/>
        <end position="466"/>
    </location>
</feature>
<proteinExistence type="predicted"/>
<dbReference type="PROSITE" id="PS51664">
    <property type="entry name" value="YCAO"/>
    <property type="match status" value="1"/>
</dbReference>
<protein>
    <submittedName>
        <fullName evidence="2">Cytoplasmic protein</fullName>
    </submittedName>
</protein>
<dbReference type="InterPro" id="IPR027624">
    <property type="entry name" value="TOMM_cyclo_SagD"/>
</dbReference>
<dbReference type="AlphaFoldDB" id="A0A3P1WM39"/>
<comment type="caution">
    <text evidence="2">The sequence shown here is derived from an EMBL/GenBank/DDBJ whole genome shotgun (WGS) entry which is preliminary data.</text>
</comment>
<evidence type="ECO:0000313" key="3">
    <source>
        <dbReference type="Proteomes" id="UP000280935"/>
    </source>
</evidence>
<evidence type="ECO:0000313" key="2">
    <source>
        <dbReference type="EMBL" id="RRD47612.1"/>
    </source>
</evidence>
<organism evidence="2 3">
    <name type="scientific">Arachnia propionica</name>
    <dbReference type="NCBI Taxonomy" id="1750"/>
    <lineage>
        <taxon>Bacteria</taxon>
        <taxon>Bacillati</taxon>
        <taxon>Actinomycetota</taxon>
        <taxon>Actinomycetes</taxon>
        <taxon>Propionibacteriales</taxon>
        <taxon>Propionibacteriaceae</taxon>
        <taxon>Arachnia</taxon>
    </lineage>
</organism>